<accession>A0A7Y4L276</accession>
<evidence type="ECO:0000313" key="1">
    <source>
        <dbReference type="EMBL" id="MBB6565852.1"/>
    </source>
</evidence>
<evidence type="ECO:0000313" key="4">
    <source>
        <dbReference type="Proteomes" id="UP000553957"/>
    </source>
</evidence>
<keyword evidence="3" id="KW-1185">Reference proteome</keyword>
<dbReference type="AlphaFoldDB" id="A0A7Y4L276"/>
<proteinExistence type="predicted"/>
<dbReference type="EMBL" id="JACHKF010000001">
    <property type="protein sequence ID" value="MBB6565852.1"/>
    <property type="molecule type" value="Genomic_DNA"/>
</dbReference>
<dbReference type="EMBL" id="JABJRC010000003">
    <property type="protein sequence ID" value="NOL42116.1"/>
    <property type="molecule type" value="Genomic_DNA"/>
</dbReference>
<dbReference type="Proteomes" id="UP000553957">
    <property type="component" value="Unassembled WGS sequence"/>
</dbReference>
<sequence>MLILGGYVIATPTDGPPDIPAPFWTISHCLLPDLPAAAYQCWFSNRVDAETTVRLTNVDADVLAVGIDDTLVETLRTERAAEWAYRAEHDPPGDEPTAAEFFELLDNRTPFPPNATILGHELVGLEVDFSFHSWHCFSYAPDLNATLNPHGLLTDAAEARRHLTALREEPPYDLPWTIATLGLVA</sequence>
<reference evidence="1 4" key="2">
    <citation type="submission" date="2020-08" db="EMBL/GenBank/DDBJ databases">
        <title>Sequencing the genomes of 1000 actinobacteria strains.</title>
        <authorList>
            <person name="Klenk H.-P."/>
        </authorList>
    </citation>
    <scope>NUCLEOTIDE SEQUENCE [LARGE SCALE GENOMIC DNA]</scope>
    <source>
        <strain evidence="1 4">DSM 15626</strain>
    </source>
</reference>
<reference evidence="2 3" key="1">
    <citation type="submission" date="2020-05" db="EMBL/GenBank/DDBJ databases">
        <title>Genome sequence of Kribbella sandramycini ATCC 39419.</title>
        <authorList>
            <person name="Maclea K.S."/>
            <person name="Fair J.L."/>
        </authorList>
    </citation>
    <scope>NUCLEOTIDE SEQUENCE [LARGE SCALE GENOMIC DNA]</scope>
    <source>
        <strain evidence="2 3">ATCC 39419</strain>
    </source>
</reference>
<protein>
    <submittedName>
        <fullName evidence="2">Uncharacterized protein</fullName>
    </submittedName>
</protein>
<comment type="caution">
    <text evidence="2">The sequence shown here is derived from an EMBL/GenBank/DDBJ whole genome shotgun (WGS) entry which is preliminary data.</text>
</comment>
<organism evidence="2 3">
    <name type="scientific">Kribbella sandramycini</name>
    <dbReference type="NCBI Taxonomy" id="60450"/>
    <lineage>
        <taxon>Bacteria</taxon>
        <taxon>Bacillati</taxon>
        <taxon>Actinomycetota</taxon>
        <taxon>Actinomycetes</taxon>
        <taxon>Propionibacteriales</taxon>
        <taxon>Kribbellaceae</taxon>
        <taxon>Kribbella</taxon>
    </lineage>
</organism>
<dbReference type="Proteomes" id="UP000534306">
    <property type="component" value="Unassembled WGS sequence"/>
</dbReference>
<evidence type="ECO:0000313" key="2">
    <source>
        <dbReference type="EMBL" id="NOL42116.1"/>
    </source>
</evidence>
<name>A0A7Y4L276_9ACTN</name>
<gene>
    <name evidence="1" type="ORF">HNR71_001489</name>
    <name evidence="2" type="ORF">HPO96_17870</name>
</gene>
<evidence type="ECO:0000313" key="3">
    <source>
        <dbReference type="Proteomes" id="UP000534306"/>
    </source>
</evidence>
<dbReference type="RefSeq" id="WP_171674564.1">
    <property type="nucleotide sequence ID" value="NZ_BAAAGT010000001.1"/>
</dbReference>